<comment type="caution">
    <text evidence="1">The sequence shown here is derived from an EMBL/GenBank/DDBJ whole genome shotgun (WGS) entry which is preliminary data.</text>
</comment>
<gene>
    <name evidence="1" type="ORF">BD626DRAFT_494501</name>
</gene>
<dbReference type="Proteomes" id="UP000320762">
    <property type="component" value="Unassembled WGS sequence"/>
</dbReference>
<sequence>MEYVEELVVQAREMLSLLGVLGVFINIASHLDVDERVVLHTVLFVYFSVKLLAPYNKVNGAGFTMWTRCSSYLRLAAMHNIAFDSTYRRVLIKLGTADVFVKEYVALCDILGRVPGQLMGMISVGPPRSVLWNVVVACVVQDPIVRYA</sequence>
<protein>
    <submittedName>
        <fullName evidence="1">Uncharacterized protein</fullName>
    </submittedName>
</protein>
<keyword evidence="2" id="KW-1185">Reference proteome</keyword>
<accession>A0A550CFC0</accession>
<reference evidence="1 2" key="1">
    <citation type="journal article" date="2019" name="New Phytol.">
        <title>Comparative genomics reveals unique wood-decay strategies and fruiting body development in the Schizophyllaceae.</title>
        <authorList>
            <person name="Almasi E."/>
            <person name="Sahu N."/>
            <person name="Krizsan K."/>
            <person name="Balint B."/>
            <person name="Kovacs G.M."/>
            <person name="Kiss B."/>
            <person name="Cseklye J."/>
            <person name="Drula E."/>
            <person name="Henrissat B."/>
            <person name="Nagy I."/>
            <person name="Chovatia M."/>
            <person name="Adam C."/>
            <person name="LaButti K."/>
            <person name="Lipzen A."/>
            <person name="Riley R."/>
            <person name="Grigoriev I.V."/>
            <person name="Nagy L.G."/>
        </authorList>
    </citation>
    <scope>NUCLEOTIDE SEQUENCE [LARGE SCALE GENOMIC DNA]</scope>
    <source>
        <strain evidence="1 2">NL-1724</strain>
    </source>
</reference>
<organism evidence="1 2">
    <name type="scientific">Schizophyllum amplum</name>
    <dbReference type="NCBI Taxonomy" id="97359"/>
    <lineage>
        <taxon>Eukaryota</taxon>
        <taxon>Fungi</taxon>
        <taxon>Dikarya</taxon>
        <taxon>Basidiomycota</taxon>
        <taxon>Agaricomycotina</taxon>
        <taxon>Agaricomycetes</taxon>
        <taxon>Agaricomycetidae</taxon>
        <taxon>Agaricales</taxon>
        <taxon>Schizophyllaceae</taxon>
        <taxon>Schizophyllum</taxon>
    </lineage>
</organism>
<name>A0A550CFC0_9AGAR</name>
<evidence type="ECO:0000313" key="1">
    <source>
        <dbReference type="EMBL" id="TRM63492.1"/>
    </source>
</evidence>
<dbReference type="STRING" id="97359.A0A550CFC0"/>
<dbReference type="AlphaFoldDB" id="A0A550CFC0"/>
<evidence type="ECO:0000313" key="2">
    <source>
        <dbReference type="Proteomes" id="UP000320762"/>
    </source>
</evidence>
<proteinExistence type="predicted"/>
<dbReference type="EMBL" id="VDMD01000009">
    <property type="protein sequence ID" value="TRM63492.1"/>
    <property type="molecule type" value="Genomic_DNA"/>
</dbReference>